<dbReference type="PANTHER" id="PTHR30385:SF1">
    <property type="entry name" value="RNA POLYMERASE SIGMA-H FACTOR"/>
    <property type="match status" value="1"/>
</dbReference>
<dbReference type="Proteomes" id="UP000201785">
    <property type="component" value="Segment"/>
</dbReference>
<protein>
    <submittedName>
        <fullName evidence="7">RNA polymerase sigma-70 factor sigma-B/F/G subfamily</fullName>
    </submittedName>
</protein>
<dbReference type="InterPro" id="IPR007630">
    <property type="entry name" value="RNA_pol_sigma70_r4"/>
</dbReference>
<evidence type="ECO:0000256" key="1">
    <source>
        <dbReference type="ARBA" id="ARBA00023015"/>
    </source>
</evidence>
<evidence type="ECO:0000256" key="2">
    <source>
        <dbReference type="ARBA" id="ARBA00023082"/>
    </source>
</evidence>
<evidence type="ECO:0000313" key="8">
    <source>
        <dbReference type="Proteomes" id="UP000201785"/>
    </source>
</evidence>
<dbReference type="GO" id="GO:0006352">
    <property type="term" value="P:DNA-templated transcription initiation"/>
    <property type="evidence" value="ECO:0007669"/>
    <property type="project" value="InterPro"/>
</dbReference>
<dbReference type="SUPFAM" id="SSF88659">
    <property type="entry name" value="Sigma3 and sigma4 domains of RNA polymerase sigma factors"/>
    <property type="match status" value="1"/>
</dbReference>
<reference evidence="7 8" key="1">
    <citation type="journal article" date="2016" name="Genome Announc.">
        <title>Complete Genome Sequence of Bacteriophage Deep-Blue Infecting Emetic Bacillus cereus.</title>
        <authorList>
            <person name="Hock L."/>
            <person name="Gillis A."/>
            <person name="Mahillon J."/>
        </authorList>
    </citation>
    <scope>NUCLEOTIDE SEQUENCE [LARGE SCALE GENOMIC DNA]</scope>
</reference>
<dbReference type="PANTHER" id="PTHR30385">
    <property type="entry name" value="SIGMA FACTOR F FLAGELLAR"/>
    <property type="match status" value="1"/>
</dbReference>
<feature type="domain" description="RNA polymerase sigma-70 region 2" evidence="5">
    <location>
        <begin position="37"/>
        <end position="101"/>
    </location>
</feature>
<dbReference type="SUPFAM" id="SSF88946">
    <property type="entry name" value="Sigma2 domain of RNA polymerase sigma factors"/>
    <property type="match status" value="1"/>
</dbReference>
<dbReference type="InterPro" id="IPR007627">
    <property type="entry name" value="RNA_pol_sigma70_r2"/>
</dbReference>
<keyword evidence="2" id="KW-0731">Sigma factor</keyword>
<dbReference type="GeneID" id="29081867"/>
<dbReference type="KEGG" id="vg:29081867"/>
<dbReference type="RefSeq" id="YP_009285400.1">
    <property type="nucleotide sequence ID" value="NC_031056.1"/>
</dbReference>
<keyword evidence="1" id="KW-0805">Transcription regulation</keyword>
<sequence length="249" mass="28765">MLLWKRRGIELTREETIELVKEAKAGSEDAKEKIVLGYKGMVYELARRFSKNRQHEFEDMFQEGLAILLEVIDKYDTESGNAFSTYAYPFVLGRMNNVRKRRNPLKISENITTIKTQVVKHNLEDKTPKEVYEFLGKDYELKWVQATLEYMRSGKVLSLEKPFVMDGNESDSSLKEIIGGDVNGNWSFMIDIKGCIPNLTSHEQYVFHEYFIKDRMQSDIADELGVKPQTVSKHAKKALRKVKLELGGV</sequence>
<dbReference type="OrthoDB" id="7155at10239"/>
<dbReference type="Pfam" id="PF04545">
    <property type="entry name" value="Sigma70_r4"/>
    <property type="match status" value="1"/>
</dbReference>
<dbReference type="Pfam" id="PF04542">
    <property type="entry name" value="Sigma70_r2"/>
    <property type="match status" value="1"/>
</dbReference>
<evidence type="ECO:0000256" key="4">
    <source>
        <dbReference type="ARBA" id="ARBA00023163"/>
    </source>
</evidence>
<dbReference type="InterPro" id="IPR013325">
    <property type="entry name" value="RNA_pol_sigma_r2"/>
</dbReference>
<dbReference type="InterPro" id="IPR013324">
    <property type="entry name" value="RNA_pol_sigma_r3/r4-like"/>
</dbReference>
<accession>A0A140HLP9</accession>
<evidence type="ECO:0000259" key="6">
    <source>
        <dbReference type="Pfam" id="PF04545"/>
    </source>
</evidence>
<dbReference type="Gene3D" id="1.20.120.1810">
    <property type="match status" value="1"/>
</dbReference>
<keyword evidence="3" id="KW-0238">DNA-binding</keyword>
<dbReference type="NCBIfam" id="TIGR02937">
    <property type="entry name" value="sigma70-ECF"/>
    <property type="match status" value="1"/>
</dbReference>
<dbReference type="GO" id="GO:0003677">
    <property type="term" value="F:DNA binding"/>
    <property type="evidence" value="ECO:0007669"/>
    <property type="project" value="UniProtKB-KW"/>
</dbReference>
<evidence type="ECO:0000259" key="5">
    <source>
        <dbReference type="Pfam" id="PF04542"/>
    </source>
</evidence>
<dbReference type="GO" id="GO:0016987">
    <property type="term" value="F:sigma factor activity"/>
    <property type="evidence" value="ECO:0007669"/>
    <property type="project" value="UniProtKB-KW"/>
</dbReference>
<dbReference type="Gene3D" id="1.20.140.160">
    <property type="match status" value="1"/>
</dbReference>
<keyword evidence="4" id="KW-0804">Transcription</keyword>
<organism evidence="7 8">
    <name type="scientific">Bacillus phage Deep Blue</name>
    <dbReference type="NCBI Taxonomy" id="1792245"/>
    <lineage>
        <taxon>Viruses</taxon>
        <taxon>Duplodnaviria</taxon>
        <taxon>Heunggongvirae</taxon>
        <taxon>Uroviricota</taxon>
        <taxon>Caudoviricetes</taxon>
        <taxon>Herelleviridae</taxon>
        <taxon>Bastillevirinae</taxon>
        <taxon>Caeruleovirus</taxon>
        <taxon>Caeruleovirus deepblue</taxon>
    </lineage>
</organism>
<dbReference type="EMBL" id="KU577463">
    <property type="protein sequence ID" value="AMO25911.1"/>
    <property type="molecule type" value="Genomic_DNA"/>
</dbReference>
<gene>
    <name evidence="7" type="ORF">Blue_088</name>
</gene>
<keyword evidence="8" id="KW-1185">Reference proteome</keyword>
<name>A0A140HLP9_9CAUD</name>
<evidence type="ECO:0000256" key="3">
    <source>
        <dbReference type="ARBA" id="ARBA00023125"/>
    </source>
</evidence>
<feature type="domain" description="RNA polymerase sigma-70 region 4" evidence="6">
    <location>
        <begin position="198"/>
        <end position="243"/>
    </location>
</feature>
<proteinExistence type="predicted"/>
<dbReference type="InterPro" id="IPR014284">
    <property type="entry name" value="RNA_pol_sigma-70_dom"/>
</dbReference>
<evidence type="ECO:0000313" key="7">
    <source>
        <dbReference type="EMBL" id="AMO25911.1"/>
    </source>
</evidence>